<accession>A0A6D2I0H5</accession>
<dbReference type="AlphaFoldDB" id="A0A6D2I0H5"/>
<feature type="transmembrane region" description="Helical" evidence="2">
    <location>
        <begin position="67"/>
        <end position="87"/>
    </location>
</feature>
<dbReference type="InterPro" id="IPR021940">
    <property type="entry name" value="CER1-like_C"/>
</dbReference>
<evidence type="ECO:0000313" key="5">
    <source>
        <dbReference type="Proteomes" id="UP000467841"/>
    </source>
</evidence>
<keyword evidence="2" id="KW-0472">Membrane</keyword>
<protein>
    <recommendedName>
        <fullName evidence="3">Very-long-chain aldehyde decarbonylase CER1-like C-terminal domain-containing protein</fullName>
    </recommendedName>
</protein>
<name>A0A6D2I0H5_9BRAS</name>
<comment type="caution">
    <text evidence="4">The sequence shown here is derived from an EMBL/GenBank/DDBJ whole genome shotgun (WGS) entry which is preliminary data.</text>
</comment>
<organism evidence="4 5">
    <name type="scientific">Microthlaspi erraticum</name>
    <dbReference type="NCBI Taxonomy" id="1685480"/>
    <lineage>
        <taxon>Eukaryota</taxon>
        <taxon>Viridiplantae</taxon>
        <taxon>Streptophyta</taxon>
        <taxon>Embryophyta</taxon>
        <taxon>Tracheophyta</taxon>
        <taxon>Spermatophyta</taxon>
        <taxon>Magnoliopsida</taxon>
        <taxon>eudicotyledons</taxon>
        <taxon>Gunneridae</taxon>
        <taxon>Pentapetalae</taxon>
        <taxon>rosids</taxon>
        <taxon>malvids</taxon>
        <taxon>Brassicales</taxon>
        <taxon>Brassicaceae</taxon>
        <taxon>Coluteocarpeae</taxon>
        <taxon>Microthlaspi</taxon>
    </lineage>
</organism>
<dbReference type="EMBL" id="CACVBM020000666">
    <property type="protein sequence ID" value="CAA7021931.1"/>
    <property type="molecule type" value="Genomic_DNA"/>
</dbReference>
<reference evidence="4" key="1">
    <citation type="submission" date="2020-01" db="EMBL/GenBank/DDBJ databases">
        <authorList>
            <person name="Mishra B."/>
        </authorList>
    </citation>
    <scope>NUCLEOTIDE SEQUENCE [LARGE SCALE GENOMIC DNA]</scope>
</reference>
<gene>
    <name evidence="4" type="ORF">MERR_LOCUS9166</name>
</gene>
<dbReference type="GO" id="GO:0016020">
    <property type="term" value="C:membrane"/>
    <property type="evidence" value="ECO:0007669"/>
    <property type="project" value="UniProtKB-SubCell"/>
</dbReference>
<feature type="domain" description="Very-long-chain aldehyde decarbonylase CER1-like C-terminal" evidence="3">
    <location>
        <begin position="189"/>
        <end position="241"/>
    </location>
</feature>
<evidence type="ECO:0000313" key="4">
    <source>
        <dbReference type="EMBL" id="CAA7021931.1"/>
    </source>
</evidence>
<sequence>MPLYDYIYGTMDENSDTLYEKSIERAEDRVDVVHLTHLTTPESIYHLRIGLASFASYPFSYRWFMRLLWPFTSLSMLFTLFYARLFVAESNSFKKLNLQSWIIPRYNLQYLLKWRKDAINNMIEKAILEADEKGVNVLSLGLMNQGEELNMNGEVYIHKYPKLKVRVVDGSRLTAAVVINSLPKATTNVVMTGNLTKVAYTIAYALCQRGVQVSTLRLDEYEKLRSYVPREFVNQLVHLSSEALSSNKNWLPRKAMSAVRVAGVLQALEGWEMHECGTSFRLSDLDQVWEACLSHGFQPLSLPHH</sequence>
<dbReference type="Pfam" id="PF12076">
    <property type="entry name" value="CER1-like_C"/>
    <property type="match status" value="2"/>
</dbReference>
<keyword evidence="5" id="KW-1185">Reference proteome</keyword>
<keyword evidence="2" id="KW-0812">Transmembrane</keyword>
<evidence type="ECO:0000256" key="2">
    <source>
        <dbReference type="SAM" id="Phobius"/>
    </source>
</evidence>
<evidence type="ECO:0000259" key="3">
    <source>
        <dbReference type="Pfam" id="PF12076"/>
    </source>
</evidence>
<feature type="domain" description="Very-long-chain aldehyde decarbonylase CER1-like C-terminal" evidence="3">
    <location>
        <begin position="242"/>
        <end position="299"/>
    </location>
</feature>
<dbReference type="OrthoDB" id="408954at2759"/>
<evidence type="ECO:0000256" key="1">
    <source>
        <dbReference type="ARBA" id="ARBA00004141"/>
    </source>
</evidence>
<keyword evidence="2" id="KW-1133">Transmembrane helix</keyword>
<proteinExistence type="predicted"/>
<dbReference type="Proteomes" id="UP000467841">
    <property type="component" value="Unassembled WGS sequence"/>
</dbReference>
<comment type="subcellular location">
    <subcellularLocation>
        <location evidence="1">Membrane</location>
        <topology evidence="1">Multi-pass membrane protein</topology>
    </subcellularLocation>
</comment>